<feature type="signal peptide" evidence="2">
    <location>
        <begin position="1"/>
        <end position="21"/>
    </location>
</feature>
<feature type="compositionally biased region" description="Acidic residues" evidence="1">
    <location>
        <begin position="293"/>
        <end position="307"/>
    </location>
</feature>
<dbReference type="eggNOG" id="COG4254">
    <property type="taxonomic scope" value="Bacteria"/>
</dbReference>
<dbReference type="EMBL" id="CP006939">
    <property type="protein sequence ID" value="AHC15035.1"/>
    <property type="molecule type" value="Genomic_DNA"/>
</dbReference>
<dbReference type="Proteomes" id="UP000018680">
    <property type="component" value="Chromosome"/>
</dbReference>
<dbReference type="InterPro" id="IPR006860">
    <property type="entry name" value="FecR"/>
</dbReference>
<evidence type="ECO:0000256" key="1">
    <source>
        <dbReference type="SAM" id="MobiDB-lite"/>
    </source>
</evidence>
<reference evidence="4 5" key="1">
    <citation type="journal article" date="2015" name="Stand. Genomic Sci.">
        <title>Complete genome sequence and description of Salinispira pacifica gen. nov., sp. nov., a novel spirochaete isolated form a hypersaline microbial mat.</title>
        <authorList>
            <person name="Ben Hania W."/>
            <person name="Joseph M."/>
            <person name="Schumann P."/>
            <person name="Bunk B."/>
            <person name="Fiebig A."/>
            <person name="Sproer C."/>
            <person name="Klenk H.P."/>
            <person name="Fardeau M.L."/>
            <person name="Spring S."/>
        </authorList>
    </citation>
    <scope>NUCLEOTIDE SEQUENCE [LARGE SCALE GENOMIC DNA]</scope>
    <source>
        <strain evidence="4 5">L21-RPul-D2</strain>
    </source>
</reference>
<evidence type="ECO:0000256" key="2">
    <source>
        <dbReference type="SAM" id="SignalP"/>
    </source>
</evidence>
<dbReference type="PANTHER" id="PTHR38731">
    <property type="entry name" value="LIPL45-RELATED LIPOPROTEIN-RELATED"/>
    <property type="match status" value="1"/>
</dbReference>
<accession>V5WHG0</accession>
<proteinExistence type="predicted"/>
<feature type="chain" id="PRO_5004741986" description="FecR protein domain-containing protein" evidence="2">
    <location>
        <begin position="22"/>
        <end position="786"/>
    </location>
</feature>
<name>V5WHG0_9SPIO</name>
<feature type="compositionally biased region" description="Acidic residues" evidence="1">
    <location>
        <begin position="232"/>
        <end position="269"/>
    </location>
</feature>
<dbReference type="KEGG" id="slr:L21SP2_1650"/>
<organism evidence="4 5">
    <name type="scientific">Salinispira pacifica</name>
    <dbReference type="NCBI Taxonomy" id="1307761"/>
    <lineage>
        <taxon>Bacteria</taxon>
        <taxon>Pseudomonadati</taxon>
        <taxon>Spirochaetota</taxon>
        <taxon>Spirochaetia</taxon>
        <taxon>Spirochaetales</taxon>
        <taxon>Spirochaetaceae</taxon>
        <taxon>Salinispira</taxon>
    </lineage>
</organism>
<gene>
    <name evidence="4" type="ORF">L21SP2_1650</name>
</gene>
<dbReference type="STRING" id="1307761.L21SP2_1650"/>
<feature type="compositionally biased region" description="Low complexity" evidence="1">
    <location>
        <begin position="270"/>
        <end position="292"/>
    </location>
</feature>
<dbReference type="AlphaFoldDB" id="V5WHG0"/>
<feature type="domain" description="FecR protein" evidence="3">
    <location>
        <begin position="72"/>
        <end position="167"/>
    </location>
</feature>
<dbReference type="PANTHER" id="PTHR38731:SF1">
    <property type="entry name" value="FECR PROTEIN DOMAIN-CONTAINING PROTEIN"/>
    <property type="match status" value="1"/>
</dbReference>
<protein>
    <recommendedName>
        <fullName evidence="3">FecR protein domain-containing protein</fullName>
    </recommendedName>
</protein>
<dbReference type="HOGENOM" id="CLU_380781_0_0_12"/>
<dbReference type="Pfam" id="PF04773">
    <property type="entry name" value="FecR"/>
    <property type="match status" value="1"/>
</dbReference>
<evidence type="ECO:0000313" key="5">
    <source>
        <dbReference type="Proteomes" id="UP000018680"/>
    </source>
</evidence>
<feature type="region of interest" description="Disordered" evidence="1">
    <location>
        <begin position="228"/>
        <end position="307"/>
    </location>
</feature>
<keyword evidence="2" id="KW-0732">Signal</keyword>
<dbReference type="PATRIC" id="fig|1307761.3.peg.1645"/>
<dbReference type="OrthoDB" id="344641at2"/>
<evidence type="ECO:0000313" key="4">
    <source>
        <dbReference type="EMBL" id="AHC15035.1"/>
    </source>
</evidence>
<dbReference type="RefSeq" id="WP_024267955.1">
    <property type="nucleotide sequence ID" value="NC_023035.1"/>
</dbReference>
<evidence type="ECO:0000259" key="3">
    <source>
        <dbReference type="Pfam" id="PF04773"/>
    </source>
</evidence>
<keyword evidence="5" id="KW-1185">Reference proteome</keyword>
<sequence length="786" mass="86506">MNLRRLGALLLILLLPASMLAAQEQDVYAELIYYDFGTDVEILIPEDDGTEFPYSEMEGNLDIGMRLPVGSTINTNNGAVEIQLVPNSSVMKLAPDTEFTIKDLSPSRSSGNNDFQVAVGRVRTVASRLSGNAQMRIRSGSALAGVRGTDFSFDADNGKLFVSEGLVDFAKTTGEGFADVGETVQLGAGQFADVFADVFEAANFSAEQFAEQFGDQLDFSDPQILEQVQQEAAEDQAQEEGEESEEESTEEESEEEDSADEETDGDESTDGTGDATAADTAPETDSDAASPDAESDQDLADLEQGDEDDIVMKALGYLGMEIGSITIDGRTYSKVVFQPEFNLGKLRTQLYLPIIYTSNFTDPDDWYRPKGNDEWSFGTDQPEGDTLAMISDAATDLILKFKFIEWGDLRDNFFFQIGNVESMTLGHGILIREYANDADFPAIRRIGLNLGLGFGKMHIQTLVNDLSDPYLYGLRTQFGRNGGMGISFAADLNPFEAYEGIEETELTQLQRDVLESKPAFLNAAVDFDMPIMENDVLSLVLFADAATFFPYLNEGISNGDTTLEPGIQTQAVFTGDGLKNYGIEAGVFGNVLFVDYRLQYQYYEGTFKPGFYSQPYDRIRGDRAGEVVDYLLNPDAERYNSYTMGIFGSGGMDLANTGLSLELGYLWPWTLNKETGDISTDADDYFELGFAADKEALSFLPWEMEFGLEYSRLRFRDVFMEERNARLFDESAILKGEGVVAIVPGINIALTVSTNVLRDDNGNIRYDEDGKALIGPSIGLETRIGN</sequence>